<sequence length="165" mass="18867">MGLLTLEEMLRSEVKDPFGNTHYVFEGSLYATNFVNAKVGCLVYPDDQGDIVRVDYEGPISVVYYGPIPVGDSLATWMKNQSGYDSFFAHCTINGLIFYSDVVVMMGWDKPMFPSAHTSEYDDGDFRHELAKELILHATREEWNENFVNKYLAMQAKRFIQGRPQ</sequence>
<dbReference type="EMBL" id="LCFK01000001">
    <property type="protein sequence ID" value="KKS94895.1"/>
    <property type="molecule type" value="Genomic_DNA"/>
</dbReference>
<evidence type="ECO:0000313" key="1">
    <source>
        <dbReference type="EMBL" id="KKS94895.1"/>
    </source>
</evidence>
<proteinExistence type="predicted"/>
<comment type="caution">
    <text evidence="1">The sequence shown here is derived from an EMBL/GenBank/DDBJ whole genome shotgun (WGS) entry which is preliminary data.</text>
</comment>
<dbReference type="Proteomes" id="UP000033980">
    <property type="component" value="Unassembled WGS sequence"/>
</dbReference>
<organism evidence="1 2">
    <name type="scientific">Candidatus Collierbacteria bacterium GW2011_GWC2_43_12</name>
    <dbReference type="NCBI Taxonomy" id="1618390"/>
    <lineage>
        <taxon>Bacteria</taxon>
        <taxon>Candidatus Collieribacteriota</taxon>
    </lineage>
</organism>
<gene>
    <name evidence="1" type="ORF">UV68_C0001G0036</name>
</gene>
<dbReference type="AlphaFoldDB" id="A0A0G1DAG2"/>
<accession>A0A0G1DAG2</accession>
<protein>
    <submittedName>
        <fullName evidence="1">Uncharacterized protein</fullName>
    </submittedName>
</protein>
<reference evidence="1 2" key="1">
    <citation type="journal article" date="2015" name="Nature">
        <title>rRNA introns, odd ribosomes, and small enigmatic genomes across a large radiation of phyla.</title>
        <authorList>
            <person name="Brown C.T."/>
            <person name="Hug L.A."/>
            <person name="Thomas B.C."/>
            <person name="Sharon I."/>
            <person name="Castelle C.J."/>
            <person name="Singh A."/>
            <person name="Wilkins M.J."/>
            <person name="Williams K.H."/>
            <person name="Banfield J.F."/>
        </authorList>
    </citation>
    <scope>NUCLEOTIDE SEQUENCE [LARGE SCALE GENOMIC DNA]</scope>
</reference>
<evidence type="ECO:0000313" key="2">
    <source>
        <dbReference type="Proteomes" id="UP000033980"/>
    </source>
</evidence>
<name>A0A0G1DAG2_9BACT</name>